<organism evidence="2 3">
    <name type="scientific">Paraconexibacter algicola</name>
    <dbReference type="NCBI Taxonomy" id="2133960"/>
    <lineage>
        <taxon>Bacteria</taxon>
        <taxon>Bacillati</taxon>
        <taxon>Actinomycetota</taxon>
        <taxon>Thermoleophilia</taxon>
        <taxon>Solirubrobacterales</taxon>
        <taxon>Paraconexibacteraceae</taxon>
        <taxon>Paraconexibacter</taxon>
    </lineage>
</organism>
<sequence length="102" mass="11461">MFRLLFSWPALLTRALDDFHQLVATLKKMEDVGRISKDIRDLNTRLASTEAVLRDIARPAKTTDTIMRAMPGSKVVASRAKAQRERAKAARPSSRRKPADEA</sequence>
<comment type="caution">
    <text evidence="2">The sequence shown here is derived from an EMBL/GenBank/DDBJ whole genome shotgun (WGS) entry which is preliminary data.</text>
</comment>
<dbReference type="RefSeq" id="WP_107567565.1">
    <property type="nucleotide sequence ID" value="NZ_PYYB01000001.1"/>
</dbReference>
<evidence type="ECO:0000313" key="3">
    <source>
        <dbReference type="Proteomes" id="UP000240739"/>
    </source>
</evidence>
<dbReference type="Proteomes" id="UP000240739">
    <property type="component" value="Unassembled WGS sequence"/>
</dbReference>
<feature type="region of interest" description="Disordered" evidence="1">
    <location>
        <begin position="64"/>
        <end position="102"/>
    </location>
</feature>
<keyword evidence="3" id="KW-1185">Reference proteome</keyword>
<proteinExistence type="predicted"/>
<accession>A0A2T4UIS4</accession>
<protein>
    <submittedName>
        <fullName evidence="2">Uncharacterized protein</fullName>
    </submittedName>
</protein>
<dbReference type="AlphaFoldDB" id="A0A2T4UIS4"/>
<reference evidence="2 3" key="1">
    <citation type="submission" date="2018-03" db="EMBL/GenBank/DDBJ databases">
        <title>Aquarubrobacter algicola gen. nov., sp. nov., a novel actinobacterium isolated from shallow eutrophic lake during the end of cyanobacterial harmful algal blooms.</title>
        <authorList>
            <person name="Chun S.J."/>
        </authorList>
    </citation>
    <scope>NUCLEOTIDE SEQUENCE [LARGE SCALE GENOMIC DNA]</scope>
    <source>
        <strain evidence="2 3">Seoho-28</strain>
    </source>
</reference>
<evidence type="ECO:0000313" key="2">
    <source>
        <dbReference type="EMBL" id="PTL59129.1"/>
    </source>
</evidence>
<name>A0A2T4UIS4_9ACTN</name>
<gene>
    <name evidence="2" type="ORF">C7Y72_05430</name>
</gene>
<evidence type="ECO:0000256" key="1">
    <source>
        <dbReference type="SAM" id="MobiDB-lite"/>
    </source>
</evidence>
<dbReference type="EMBL" id="PYYB01000001">
    <property type="protein sequence ID" value="PTL59129.1"/>
    <property type="molecule type" value="Genomic_DNA"/>
</dbReference>